<dbReference type="Gene3D" id="3.40.1550.10">
    <property type="entry name" value="CheC-like"/>
    <property type="match status" value="1"/>
</dbReference>
<keyword evidence="4" id="KW-1185">Reference proteome</keyword>
<dbReference type="AlphaFoldDB" id="A0A6M4IW47"/>
<proteinExistence type="predicted"/>
<organism evidence="3 4">
    <name type="scientific">Gemmatimonas groenlandica</name>
    <dbReference type="NCBI Taxonomy" id="2732249"/>
    <lineage>
        <taxon>Bacteria</taxon>
        <taxon>Pseudomonadati</taxon>
        <taxon>Gemmatimonadota</taxon>
        <taxon>Gemmatimonadia</taxon>
        <taxon>Gemmatimonadales</taxon>
        <taxon>Gemmatimonadaceae</taxon>
        <taxon>Gemmatimonas</taxon>
    </lineage>
</organism>
<sequence>MSSTTVQSLSRATTATFEELALLFPEHELSPEQAAAPLDVAVSVEFRGPLRGRLVLRASSSILSAIAANMLGEDASRQAPLQRDALGEIANVICGNVLPVIAGAEAVFHLSAPQVHEGVDSVSRDDDAPSASIMFGVEDGRAEAVLYVFGEREGAEQVSQGAVSAA</sequence>
<reference evidence="3 4" key="1">
    <citation type="submission" date="2020-05" db="EMBL/GenBank/DDBJ databases">
        <title>Complete genome sequence of Gemmatimonas greenlandica TET16.</title>
        <authorList>
            <person name="Zeng Y."/>
        </authorList>
    </citation>
    <scope>NUCLEOTIDE SEQUENCE [LARGE SCALE GENOMIC DNA]</scope>
    <source>
        <strain evidence="3 4">TET16</strain>
    </source>
</reference>
<dbReference type="KEGG" id="ggr:HKW67_13375"/>
<protein>
    <recommendedName>
        <fullName evidence="2">Chemotaxis phosphatase CheX-like domain-containing protein</fullName>
    </recommendedName>
</protein>
<keyword evidence="1" id="KW-0145">Chemotaxis</keyword>
<evidence type="ECO:0000256" key="1">
    <source>
        <dbReference type="ARBA" id="ARBA00022500"/>
    </source>
</evidence>
<dbReference type="InterPro" id="IPR028051">
    <property type="entry name" value="CheX-like_dom"/>
</dbReference>
<accession>A0A6M4IW47</accession>
<dbReference type="GO" id="GO:0006935">
    <property type="term" value="P:chemotaxis"/>
    <property type="evidence" value="ECO:0007669"/>
    <property type="project" value="UniProtKB-KW"/>
</dbReference>
<dbReference type="Proteomes" id="UP000500938">
    <property type="component" value="Chromosome"/>
</dbReference>
<dbReference type="SUPFAM" id="SSF103039">
    <property type="entry name" value="CheC-like"/>
    <property type="match status" value="1"/>
</dbReference>
<name>A0A6M4IW47_9BACT</name>
<dbReference type="InterPro" id="IPR028976">
    <property type="entry name" value="CheC-like_sf"/>
</dbReference>
<evidence type="ECO:0000259" key="2">
    <source>
        <dbReference type="Pfam" id="PF13690"/>
    </source>
</evidence>
<evidence type="ECO:0000313" key="3">
    <source>
        <dbReference type="EMBL" id="QJR36421.1"/>
    </source>
</evidence>
<dbReference type="Pfam" id="PF13690">
    <property type="entry name" value="CheX"/>
    <property type="match status" value="1"/>
</dbReference>
<dbReference type="EMBL" id="CP053085">
    <property type="protein sequence ID" value="QJR36421.1"/>
    <property type="molecule type" value="Genomic_DNA"/>
</dbReference>
<dbReference type="RefSeq" id="WP_171225853.1">
    <property type="nucleotide sequence ID" value="NZ_CP053085.1"/>
</dbReference>
<gene>
    <name evidence="3" type="ORF">HKW67_13375</name>
</gene>
<evidence type="ECO:0000313" key="4">
    <source>
        <dbReference type="Proteomes" id="UP000500938"/>
    </source>
</evidence>
<feature type="domain" description="Chemotaxis phosphatase CheX-like" evidence="2">
    <location>
        <begin position="40"/>
        <end position="134"/>
    </location>
</feature>